<dbReference type="InterPro" id="IPR003500">
    <property type="entry name" value="RpiB_LacA_LacB"/>
</dbReference>
<accession>A0A6C2YVS7</accession>
<evidence type="ECO:0000313" key="4">
    <source>
        <dbReference type="EMBL" id="VIP05273.1"/>
    </source>
</evidence>
<comment type="similarity">
    <text evidence="1">Belongs to the LacAB/RpiB family.</text>
</comment>
<dbReference type="EMBL" id="LR593887">
    <property type="protein sequence ID" value="VTS07902.1"/>
    <property type="molecule type" value="Genomic_DNA"/>
</dbReference>
<dbReference type="Pfam" id="PF02502">
    <property type="entry name" value="LacAB_rpiB"/>
    <property type="match status" value="1"/>
</dbReference>
<dbReference type="PIRSF" id="PIRSF005384">
    <property type="entry name" value="RpiB_LacA_B"/>
    <property type="match status" value="1"/>
</dbReference>
<evidence type="ECO:0000256" key="2">
    <source>
        <dbReference type="ARBA" id="ARBA00023235"/>
    </source>
</evidence>
<sequence>MRVVMGADHAGFELKEALKPLVESLGHTVVDVGTHDEQPVDYPDFAEAVAQAIRGNSADRGILVCGSGVGACVAANKIPGIRAGLCHDVYSAHQGVEHDDMNVLVLGGRVIGPAVASELTKAFLAAMYSHVERHQRRLDKVHALEQRYSRSDS</sequence>
<evidence type="ECO:0000256" key="1">
    <source>
        <dbReference type="ARBA" id="ARBA00008754"/>
    </source>
</evidence>
<gene>
    <name evidence="4" type="ORF">GMBLW1_39200</name>
</gene>
<protein>
    <recommendedName>
        <fullName evidence="6">Ribose 5-phosphate isomerase B</fullName>
    </recommendedName>
</protein>
<dbReference type="InParanoid" id="A0A6C2YVS7"/>
<dbReference type="SUPFAM" id="SSF89623">
    <property type="entry name" value="Ribose/Galactose isomerase RpiB/AlsB"/>
    <property type="match status" value="1"/>
</dbReference>
<name>A0A6C2YVS7_9BACT</name>
<dbReference type="GO" id="GO:0005975">
    <property type="term" value="P:carbohydrate metabolic process"/>
    <property type="evidence" value="ECO:0007669"/>
    <property type="project" value="InterPro"/>
</dbReference>
<feature type="active site" description="Proton acceptor" evidence="3">
    <location>
        <position position="65"/>
    </location>
</feature>
<feature type="active site" description="Proton donor" evidence="3">
    <location>
        <position position="98"/>
    </location>
</feature>
<dbReference type="GO" id="GO:0016861">
    <property type="term" value="F:intramolecular oxidoreductase activity, interconverting aldoses and ketoses"/>
    <property type="evidence" value="ECO:0007669"/>
    <property type="project" value="UniProtKB-ARBA"/>
</dbReference>
<dbReference type="KEGG" id="tim:GMBLW1_39200"/>
<dbReference type="RefSeq" id="WP_162660369.1">
    <property type="nucleotide sequence ID" value="NZ_LR593887.1"/>
</dbReference>
<proteinExistence type="inferred from homology"/>
<dbReference type="Proteomes" id="UP000464378">
    <property type="component" value="Chromosome"/>
</dbReference>
<evidence type="ECO:0008006" key="6">
    <source>
        <dbReference type="Google" id="ProtNLM"/>
    </source>
</evidence>
<dbReference type="NCBIfam" id="NF004051">
    <property type="entry name" value="PRK05571.1"/>
    <property type="match status" value="1"/>
</dbReference>
<keyword evidence="2 4" id="KW-0413">Isomerase</keyword>
<keyword evidence="5" id="KW-1185">Reference proteome</keyword>
<dbReference type="PANTHER" id="PTHR43732:SF1">
    <property type="entry name" value="RIBOSE 5-PHOSPHATE ISOMERASE"/>
    <property type="match status" value="1"/>
</dbReference>
<organism evidence="4">
    <name type="scientific">Tuwongella immobilis</name>
    <dbReference type="NCBI Taxonomy" id="692036"/>
    <lineage>
        <taxon>Bacteria</taxon>
        <taxon>Pseudomonadati</taxon>
        <taxon>Planctomycetota</taxon>
        <taxon>Planctomycetia</taxon>
        <taxon>Gemmatales</taxon>
        <taxon>Gemmataceae</taxon>
        <taxon>Tuwongella</taxon>
    </lineage>
</organism>
<dbReference type="PANTHER" id="PTHR43732">
    <property type="entry name" value="RIBOSE 5-PHOSPHATE ISOMERASE-RELATED"/>
    <property type="match status" value="1"/>
</dbReference>
<dbReference type="NCBIfam" id="TIGR01120">
    <property type="entry name" value="rpiB"/>
    <property type="match status" value="1"/>
</dbReference>
<dbReference type="NCBIfam" id="TIGR00689">
    <property type="entry name" value="rpiB_lacA_lacB"/>
    <property type="match status" value="1"/>
</dbReference>
<evidence type="ECO:0000313" key="5">
    <source>
        <dbReference type="Proteomes" id="UP000464378"/>
    </source>
</evidence>
<dbReference type="InterPro" id="IPR051812">
    <property type="entry name" value="SPI_LacAB/RpiB"/>
</dbReference>
<dbReference type="InterPro" id="IPR036569">
    <property type="entry name" value="RpiB_LacA_LacB_sf"/>
</dbReference>
<dbReference type="Gene3D" id="3.40.1400.10">
    <property type="entry name" value="Sugar-phosphate isomerase, RpiB/LacA/LacB"/>
    <property type="match status" value="1"/>
</dbReference>
<dbReference type="InterPro" id="IPR004785">
    <property type="entry name" value="RpiB"/>
</dbReference>
<reference evidence="4" key="1">
    <citation type="submission" date="2019-04" db="EMBL/GenBank/DDBJ databases">
        <authorList>
            <consortium name="Science for Life Laboratories"/>
        </authorList>
    </citation>
    <scope>NUCLEOTIDE SEQUENCE</scope>
    <source>
        <strain evidence="4">MBLW1</strain>
    </source>
</reference>
<dbReference type="AlphaFoldDB" id="A0A6C2YVS7"/>
<dbReference type="EMBL" id="LR586016">
    <property type="protein sequence ID" value="VIP05273.1"/>
    <property type="molecule type" value="Genomic_DNA"/>
</dbReference>
<evidence type="ECO:0000256" key="3">
    <source>
        <dbReference type="PIRSR" id="PIRSR005384-1"/>
    </source>
</evidence>